<proteinExistence type="predicted"/>
<evidence type="ECO:0000313" key="2">
    <source>
        <dbReference type="Proteomes" id="UP000006038"/>
    </source>
</evidence>
<dbReference type="EnsemblPlants" id="OB07G14380.1">
    <property type="protein sequence ID" value="OB07G14380.1"/>
    <property type="gene ID" value="OB07G14380"/>
</dbReference>
<dbReference type="Proteomes" id="UP000006038">
    <property type="component" value="Chromosome 7"/>
</dbReference>
<accession>J3MJ56</accession>
<dbReference type="Gramene" id="OB07G14380.1">
    <property type="protein sequence ID" value="OB07G14380.1"/>
    <property type="gene ID" value="OB07G14380"/>
</dbReference>
<evidence type="ECO:0000313" key="1">
    <source>
        <dbReference type="EnsemblPlants" id="OB07G14380.1"/>
    </source>
</evidence>
<reference evidence="1" key="2">
    <citation type="submission" date="2013-04" db="UniProtKB">
        <authorList>
            <consortium name="EnsemblPlants"/>
        </authorList>
    </citation>
    <scope>IDENTIFICATION</scope>
</reference>
<organism evidence="1">
    <name type="scientific">Oryza brachyantha</name>
    <name type="common">malo sina</name>
    <dbReference type="NCBI Taxonomy" id="4533"/>
    <lineage>
        <taxon>Eukaryota</taxon>
        <taxon>Viridiplantae</taxon>
        <taxon>Streptophyta</taxon>
        <taxon>Embryophyta</taxon>
        <taxon>Tracheophyta</taxon>
        <taxon>Spermatophyta</taxon>
        <taxon>Magnoliopsida</taxon>
        <taxon>Liliopsida</taxon>
        <taxon>Poales</taxon>
        <taxon>Poaceae</taxon>
        <taxon>BOP clade</taxon>
        <taxon>Oryzoideae</taxon>
        <taxon>Oryzeae</taxon>
        <taxon>Oryzinae</taxon>
        <taxon>Oryza</taxon>
    </lineage>
</organism>
<sequence>SYPLLKNKIPCLPTQRVADQELDDVQWQVKDDVVKPDTPAQPHPMPLIAANAQLAYTAIRVAIWLYHGKECKQQVVNHKKMMEEVSLVCCPEENDCHHGQVT</sequence>
<dbReference type="eggNOG" id="KOG2593">
    <property type="taxonomic scope" value="Eukaryota"/>
</dbReference>
<keyword evidence="2" id="KW-1185">Reference proteome</keyword>
<name>J3MJ56_ORYBR</name>
<protein>
    <submittedName>
        <fullName evidence="1">Uncharacterized protein</fullName>
    </submittedName>
</protein>
<dbReference type="HOGENOM" id="CLU_2284657_0_0_1"/>
<dbReference type="AlphaFoldDB" id="J3MJ56"/>
<reference evidence="1" key="1">
    <citation type="journal article" date="2013" name="Nat. Commun.">
        <title>Whole-genome sequencing of Oryza brachyantha reveals mechanisms underlying Oryza genome evolution.</title>
        <authorList>
            <person name="Chen J."/>
            <person name="Huang Q."/>
            <person name="Gao D."/>
            <person name="Wang J."/>
            <person name="Lang Y."/>
            <person name="Liu T."/>
            <person name="Li B."/>
            <person name="Bai Z."/>
            <person name="Luis Goicoechea J."/>
            <person name="Liang C."/>
            <person name="Chen C."/>
            <person name="Zhang W."/>
            <person name="Sun S."/>
            <person name="Liao Y."/>
            <person name="Zhang X."/>
            <person name="Yang L."/>
            <person name="Song C."/>
            <person name="Wang M."/>
            <person name="Shi J."/>
            <person name="Liu G."/>
            <person name="Liu J."/>
            <person name="Zhou H."/>
            <person name="Zhou W."/>
            <person name="Yu Q."/>
            <person name="An N."/>
            <person name="Chen Y."/>
            <person name="Cai Q."/>
            <person name="Wang B."/>
            <person name="Liu B."/>
            <person name="Min J."/>
            <person name="Huang Y."/>
            <person name="Wu H."/>
            <person name="Li Z."/>
            <person name="Zhang Y."/>
            <person name="Yin Y."/>
            <person name="Song W."/>
            <person name="Jiang J."/>
            <person name="Jackson S.A."/>
            <person name="Wing R.A."/>
            <person name="Wang J."/>
            <person name="Chen M."/>
        </authorList>
    </citation>
    <scope>NUCLEOTIDE SEQUENCE [LARGE SCALE GENOMIC DNA]</scope>
    <source>
        <strain evidence="1">cv. IRGC 101232</strain>
    </source>
</reference>